<keyword evidence="10" id="KW-0449">Lipoprotein</keyword>
<keyword evidence="8" id="KW-0325">Glycoprotein</keyword>
<evidence type="ECO:0000256" key="7">
    <source>
        <dbReference type="ARBA" id="ARBA00022833"/>
    </source>
</evidence>
<keyword evidence="16" id="KW-1185">Reference proteome</keyword>
<keyword evidence="13" id="KW-0732">Signal</keyword>
<evidence type="ECO:0000256" key="12">
    <source>
        <dbReference type="ARBA" id="ARBA00049061"/>
    </source>
</evidence>
<comment type="subunit">
    <text evidence="3">Interacts with SLC4A4.</text>
</comment>
<evidence type="ECO:0000256" key="8">
    <source>
        <dbReference type="ARBA" id="ARBA00023180"/>
    </source>
</evidence>
<dbReference type="SUPFAM" id="SSF51069">
    <property type="entry name" value="Carbonic anhydrase"/>
    <property type="match status" value="1"/>
</dbReference>
<keyword evidence="5" id="KW-0336">GPI-anchor</keyword>
<feature type="domain" description="Alpha-carbonic anhydrase" evidence="14">
    <location>
        <begin position="21"/>
        <end position="291"/>
    </location>
</feature>
<comment type="function">
    <text evidence="13">Reversible hydration of carbon dioxide.</text>
</comment>
<evidence type="ECO:0000256" key="1">
    <source>
        <dbReference type="ARBA" id="ARBA00004609"/>
    </source>
</evidence>
<evidence type="ECO:0000313" key="16">
    <source>
        <dbReference type="Proteomes" id="UP001230051"/>
    </source>
</evidence>
<comment type="subcellular location">
    <subcellularLocation>
        <location evidence="1">Cell membrane</location>
        <topology evidence="1">Lipid-anchor</topology>
        <topology evidence="1">GPI-anchor</topology>
    </subcellularLocation>
</comment>
<evidence type="ECO:0000256" key="11">
    <source>
        <dbReference type="ARBA" id="ARBA00045603"/>
    </source>
</evidence>
<comment type="function">
    <text evidence="11">Catalyzes the reversible hydration of carbon dioxide into bicarbonate and protons and thus is essential to maintaining intracellular and extracellular pH. May stimulate the sodium/bicarbonate transporter activity of SLC4A4 that acts in pH homeostasis. It is essential for acid overload removal from the retina and retina epithelium, and acid release in the choriocapillaris in the choroid.</text>
</comment>
<comment type="caution">
    <text evidence="15">The sequence shown here is derived from an EMBL/GenBank/DDBJ whole genome shotgun (WGS) entry which is preliminary data.</text>
</comment>
<evidence type="ECO:0000256" key="9">
    <source>
        <dbReference type="ARBA" id="ARBA00023239"/>
    </source>
</evidence>
<protein>
    <recommendedName>
        <fullName evidence="13">Carbonic anhydrase</fullName>
        <ecNumber evidence="13">4.2.1.1</ecNumber>
    </recommendedName>
</protein>
<evidence type="ECO:0000256" key="4">
    <source>
        <dbReference type="ARBA" id="ARBA00022475"/>
    </source>
</evidence>
<dbReference type="PROSITE" id="PS00162">
    <property type="entry name" value="ALPHA_CA_1"/>
    <property type="match status" value="1"/>
</dbReference>
<dbReference type="EMBL" id="JAGXEW010000099">
    <property type="protein sequence ID" value="KAK1147994.1"/>
    <property type="molecule type" value="Genomic_DNA"/>
</dbReference>
<comment type="similarity">
    <text evidence="2 13">Belongs to the alpha-carbonic anhydrase family.</text>
</comment>
<dbReference type="InterPro" id="IPR023561">
    <property type="entry name" value="Carbonic_anhydrase_a-class"/>
</dbReference>
<dbReference type="GO" id="GO:0004089">
    <property type="term" value="F:carbonate dehydratase activity"/>
    <property type="evidence" value="ECO:0007669"/>
    <property type="project" value="UniProtKB-UniRule"/>
</dbReference>
<keyword evidence="5" id="KW-0472">Membrane</keyword>
<dbReference type="PANTHER" id="PTHR18952:SF95">
    <property type="entry name" value="CARBONIC ANHYDRASE 4"/>
    <property type="match status" value="1"/>
</dbReference>
<evidence type="ECO:0000259" key="14">
    <source>
        <dbReference type="PROSITE" id="PS51144"/>
    </source>
</evidence>
<dbReference type="SMART" id="SM01057">
    <property type="entry name" value="Carb_anhydrase"/>
    <property type="match status" value="1"/>
</dbReference>
<evidence type="ECO:0000256" key="10">
    <source>
        <dbReference type="ARBA" id="ARBA00023288"/>
    </source>
</evidence>
<keyword evidence="7 13" id="KW-0862">Zinc</keyword>
<dbReference type="FunFam" id="3.10.200.10:FF:000003">
    <property type="entry name" value="Carbonic anhydrase 12"/>
    <property type="match status" value="1"/>
</dbReference>
<evidence type="ECO:0000256" key="5">
    <source>
        <dbReference type="ARBA" id="ARBA00022622"/>
    </source>
</evidence>
<evidence type="ECO:0000256" key="13">
    <source>
        <dbReference type="RuleBase" id="RU367011"/>
    </source>
</evidence>
<evidence type="ECO:0000313" key="15">
    <source>
        <dbReference type="EMBL" id="KAK1147994.1"/>
    </source>
</evidence>
<dbReference type="InterPro" id="IPR018338">
    <property type="entry name" value="Carbonic_anhydrase_a-class_CS"/>
</dbReference>
<accession>A0AAD8CF70</accession>
<dbReference type="PROSITE" id="PS51144">
    <property type="entry name" value="ALPHA_CA_2"/>
    <property type="match status" value="1"/>
</dbReference>
<dbReference type="InterPro" id="IPR001148">
    <property type="entry name" value="CA_dom"/>
</dbReference>
<feature type="chain" id="PRO_5041774488" description="Carbonic anhydrase" evidence="13">
    <location>
        <begin position="20"/>
        <end position="309"/>
    </location>
</feature>
<dbReference type="PANTHER" id="PTHR18952">
    <property type="entry name" value="CARBONIC ANHYDRASE"/>
    <property type="match status" value="1"/>
</dbReference>
<dbReference type="InterPro" id="IPR036398">
    <property type="entry name" value="CA_dom_sf"/>
</dbReference>
<comment type="catalytic activity">
    <reaction evidence="12">
        <text>hydrogencarbonate + H(+) = CO2 + H2O</text>
        <dbReference type="Rhea" id="RHEA:10748"/>
        <dbReference type="ChEBI" id="CHEBI:15377"/>
        <dbReference type="ChEBI" id="CHEBI:15378"/>
        <dbReference type="ChEBI" id="CHEBI:16526"/>
        <dbReference type="ChEBI" id="CHEBI:17544"/>
        <dbReference type="EC" id="4.2.1.1"/>
    </reaction>
    <physiologicalReaction direction="left-to-right" evidence="12">
        <dbReference type="Rhea" id="RHEA:10749"/>
    </physiologicalReaction>
    <physiologicalReaction direction="right-to-left" evidence="12">
        <dbReference type="Rhea" id="RHEA:10750"/>
    </physiologicalReaction>
</comment>
<dbReference type="GO" id="GO:0098552">
    <property type="term" value="C:side of membrane"/>
    <property type="evidence" value="ECO:0007669"/>
    <property type="project" value="UniProtKB-KW"/>
</dbReference>
<gene>
    <name evidence="15" type="primary">Ca4</name>
    <name evidence="15" type="ORF">AOXY_G35368</name>
</gene>
<evidence type="ECO:0000256" key="2">
    <source>
        <dbReference type="ARBA" id="ARBA00010718"/>
    </source>
</evidence>
<name>A0AAD8CF70_ACIOX</name>
<reference evidence="15" key="1">
    <citation type="submission" date="2022-02" db="EMBL/GenBank/DDBJ databases">
        <title>Atlantic sturgeon de novo genome assembly.</title>
        <authorList>
            <person name="Stock M."/>
            <person name="Klopp C."/>
            <person name="Guiguen Y."/>
            <person name="Cabau C."/>
            <person name="Parinello H."/>
            <person name="Santidrian Yebra-Pimentel E."/>
            <person name="Kuhl H."/>
            <person name="Dirks R.P."/>
            <person name="Guessner J."/>
            <person name="Wuertz S."/>
            <person name="Du K."/>
            <person name="Schartl M."/>
        </authorList>
    </citation>
    <scope>NUCLEOTIDE SEQUENCE</scope>
    <source>
        <strain evidence="15">STURGEONOMICS-FGT-2020</strain>
        <tissue evidence="15">Whole blood</tissue>
    </source>
</reference>
<dbReference type="EC" id="4.2.1.1" evidence="13"/>
<comment type="cofactor">
    <cofactor evidence="13">
        <name>Zn(2+)</name>
        <dbReference type="ChEBI" id="CHEBI:29105"/>
    </cofactor>
</comment>
<feature type="signal peptide" evidence="13">
    <location>
        <begin position="1"/>
        <end position="19"/>
    </location>
</feature>
<organism evidence="15 16">
    <name type="scientific">Acipenser oxyrinchus oxyrinchus</name>
    <dbReference type="NCBI Taxonomy" id="40147"/>
    <lineage>
        <taxon>Eukaryota</taxon>
        <taxon>Metazoa</taxon>
        <taxon>Chordata</taxon>
        <taxon>Craniata</taxon>
        <taxon>Vertebrata</taxon>
        <taxon>Euteleostomi</taxon>
        <taxon>Actinopterygii</taxon>
        <taxon>Chondrostei</taxon>
        <taxon>Acipenseriformes</taxon>
        <taxon>Acipenseridae</taxon>
        <taxon>Acipenser</taxon>
    </lineage>
</organism>
<feature type="non-terminal residue" evidence="15">
    <location>
        <position position="1"/>
    </location>
</feature>
<sequence length="309" mass="34881">MKQLLLVLIFAVLPHITVGAGDWCYQSQFSCSVQCSTPNDWSKISAKCGEKKQSPINIVTRKTVHDSKLNSFTFENYDISNTAIIKNNGHTVQVDLAANIMISGGRLEGKYKALQLHLHWGNDAGPGSEHTVDGEQYPMELHIVHMKRNYTDITQALTDPTGVAVLGFMYEEAAQDNIKYKPLIDALLKVKDKGTDSTIPNMKLTDLILTKDNLANYFRYEGSLTTPRVIKLWSGRFWKKRFLSAKHSFLLFTETLLQTKQNNEGNVSTCSASARPHCVLVWEQRYLCQHFSTISLCYMCPWIVILASL</sequence>
<dbReference type="Pfam" id="PF00194">
    <property type="entry name" value="Carb_anhydrase"/>
    <property type="match status" value="1"/>
</dbReference>
<dbReference type="Gene3D" id="3.10.200.10">
    <property type="entry name" value="Alpha carbonic anhydrase"/>
    <property type="match status" value="1"/>
</dbReference>
<keyword evidence="6 13" id="KW-0479">Metal-binding</keyword>
<proteinExistence type="inferred from homology"/>
<dbReference type="AlphaFoldDB" id="A0AAD8CF70"/>
<keyword evidence="9 13" id="KW-0456">Lyase</keyword>
<dbReference type="Proteomes" id="UP001230051">
    <property type="component" value="Unassembled WGS sequence"/>
</dbReference>
<evidence type="ECO:0000256" key="3">
    <source>
        <dbReference type="ARBA" id="ARBA00011736"/>
    </source>
</evidence>
<evidence type="ECO:0000256" key="6">
    <source>
        <dbReference type="ARBA" id="ARBA00022723"/>
    </source>
</evidence>
<keyword evidence="4" id="KW-1003">Cell membrane</keyword>
<dbReference type="GO" id="GO:0008270">
    <property type="term" value="F:zinc ion binding"/>
    <property type="evidence" value="ECO:0007669"/>
    <property type="project" value="UniProtKB-UniRule"/>
</dbReference>
<dbReference type="GO" id="GO:0005886">
    <property type="term" value="C:plasma membrane"/>
    <property type="evidence" value="ECO:0007669"/>
    <property type="project" value="UniProtKB-SubCell"/>
</dbReference>